<feature type="transmembrane region" description="Helical" evidence="1">
    <location>
        <begin position="34"/>
        <end position="54"/>
    </location>
</feature>
<keyword evidence="1" id="KW-0812">Transmembrane</keyword>
<reference evidence="2 3" key="1">
    <citation type="journal article" date="2019" name="Int. J. Syst. Evol. Microbiol.">
        <title>The Global Catalogue of Microorganisms (GCM) 10K type strain sequencing project: providing services to taxonomists for standard genome sequencing and annotation.</title>
        <authorList>
            <consortium name="The Broad Institute Genomics Platform"/>
            <consortium name="The Broad Institute Genome Sequencing Center for Infectious Disease"/>
            <person name="Wu L."/>
            <person name="Ma J."/>
        </authorList>
    </citation>
    <scope>NUCLEOTIDE SEQUENCE [LARGE SCALE GENOMIC DNA]</scope>
    <source>
        <strain evidence="2 3">JCM 13008</strain>
    </source>
</reference>
<comment type="caution">
    <text evidence="2">The sequence shown here is derived from an EMBL/GenBank/DDBJ whole genome shotgun (WGS) entry which is preliminary data.</text>
</comment>
<proteinExistence type="predicted"/>
<organism evidence="2 3">
    <name type="scientific">Nocardioides dubius</name>
    <dbReference type="NCBI Taxonomy" id="317019"/>
    <lineage>
        <taxon>Bacteria</taxon>
        <taxon>Bacillati</taxon>
        <taxon>Actinomycetota</taxon>
        <taxon>Actinomycetes</taxon>
        <taxon>Propionibacteriales</taxon>
        <taxon>Nocardioidaceae</taxon>
        <taxon>Nocardioides</taxon>
    </lineage>
</organism>
<name>A0ABN1TQF0_9ACTN</name>
<feature type="transmembrane region" description="Helical" evidence="1">
    <location>
        <begin position="100"/>
        <end position="120"/>
    </location>
</feature>
<keyword evidence="3" id="KW-1185">Reference proteome</keyword>
<keyword evidence="1" id="KW-0472">Membrane</keyword>
<dbReference type="EMBL" id="BAAALG010000005">
    <property type="protein sequence ID" value="GAA1098036.1"/>
    <property type="molecule type" value="Genomic_DNA"/>
</dbReference>
<accession>A0ABN1TQF0</accession>
<evidence type="ECO:0000256" key="1">
    <source>
        <dbReference type="SAM" id="Phobius"/>
    </source>
</evidence>
<evidence type="ECO:0000313" key="2">
    <source>
        <dbReference type="EMBL" id="GAA1098036.1"/>
    </source>
</evidence>
<dbReference type="RefSeq" id="WP_343992784.1">
    <property type="nucleotide sequence ID" value="NZ_BAAALG010000005.1"/>
</dbReference>
<dbReference type="Proteomes" id="UP001501581">
    <property type="component" value="Unassembled WGS sequence"/>
</dbReference>
<gene>
    <name evidence="2" type="ORF">GCM10009668_14250</name>
</gene>
<sequence>MTIRIMWDVMACGLLAYGIWVSRGKVVAEALRPIAAGFAVPLLVYLVGSSSGYRAAVSLDLAYSAMVVVVMVRTAGRPWLALPGKFLTPDHDQQEGKPRGLGFVAMGAFLLLYLLLEYALGDGI</sequence>
<evidence type="ECO:0000313" key="3">
    <source>
        <dbReference type="Proteomes" id="UP001501581"/>
    </source>
</evidence>
<protein>
    <submittedName>
        <fullName evidence="2">Uncharacterized protein</fullName>
    </submittedName>
</protein>
<keyword evidence="1" id="KW-1133">Transmembrane helix</keyword>